<organism evidence="2 3">
    <name type="scientific">Flavobacterium arundinis</name>
    <dbReference type="NCBI Taxonomy" id="3139143"/>
    <lineage>
        <taxon>Bacteria</taxon>
        <taxon>Pseudomonadati</taxon>
        <taxon>Bacteroidota</taxon>
        <taxon>Flavobacteriia</taxon>
        <taxon>Flavobacteriales</taxon>
        <taxon>Flavobacteriaceae</taxon>
        <taxon>Flavobacterium</taxon>
    </lineage>
</organism>
<feature type="domain" description="Phage tail collar" evidence="1">
    <location>
        <begin position="6"/>
        <end position="62"/>
    </location>
</feature>
<dbReference type="InterPro" id="IPR037053">
    <property type="entry name" value="Phage_tail_collar_dom_sf"/>
</dbReference>
<dbReference type="Gene3D" id="3.90.1340.10">
    <property type="entry name" value="Phage tail collar domain"/>
    <property type="match status" value="1"/>
</dbReference>
<dbReference type="RefSeq" id="WP_341695063.1">
    <property type="nucleotide sequence ID" value="NZ_JBBYHR010000001.1"/>
</dbReference>
<evidence type="ECO:0000313" key="3">
    <source>
        <dbReference type="Proteomes" id="UP001464555"/>
    </source>
</evidence>
<name>A0ABU9HT50_9FLAO</name>
<dbReference type="Pfam" id="PF07484">
    <property type="entry name" value="Collar"/>
    <property type="match status" value="1"/>
</dbReference>
<sequence length="184" mass="19157">MDEYIGIIKLFGGNFAPRGWAFCTGQILPISQYTAVFSLLGTTYGGDGISNFALPDLRSRVPVGMGQGPGLSDYTQGEMAGEENVSLLTSNLPSHSHAGQLFVSAENATDPVATNDASIASPGTLSGRTFSPTLGFAAVAPDTVLNTGSIRVGVTGGNIPISILQPYIGMNYIICLEGIYPPRP</sequence>
<dbReference type="EMBL" id="JBBYHR010000001">
    <property type="protein sequence ID" value="MEL1242737.1"/>
    <property type="molecule type" value="Genomic_DNA"/>
</dbReference>
<evidence type="ECO:0000259" key="1">
    <source>
        <dbReference type="Pfam" id="PF07484"/>
    </source>
</evidence>
<gene>
    <name evidence="2" type="ORF">AAEO56_00570</name>
</gene>
<proteinExistence type="predicted"/>
<accession>A0ABU9HT50</accession>
<evidence type="ECO:0000313" key="2">
    <source>
        <dbReference type="EMBL" id="MEL1242737.1"/>
    </source>
</evidence>
<protein>
    <submittedName>
        <fullName evidence="2">Tail fiber protein</fullName>
    </submittedName>
</protein>
<dbReference type="Proteomes" id="UP001464555">
    <property type="component" value="Unassembled WGS sequence"/>
</dbReference>
<comment type="caution">
    <text evidence="2">The sequence shown here is derived from an EMBL/GenBank/DDBJ whole genome shotgun (WGS) entry which is preliminary data.</text>
</comment>
<keyword evidence="3" id="KW-1185">Reference proteome</keyword>
<reference evidence="2 3" key="1">
    <citation type="submission" date="2024-04" db="EMBL/GenBank/DDBJ databases">
        <title>Flavobacterium sp. DGU11 16S ribosomal RNA gene Genome sequencing and assembly.</title>
        <authorList>
            <person name="Park S."/>
        </authorList>
    </citation>
    <scope>NUCLEOTIDE SEQUENCE [LARGE SCALE GENOMIC DNA]</scope>
    <source>
        <strain evidence="2 3">DGU11</strain>
    </source>
</reference>
<dbReference type="SUPFAM" id="SSF88874">
    <property type="entry name" value="Receptor-binding domain of short tail fibre protein gp12"/>
    <property type="match status" value="1"/>
</dbReference>
<dbReference type="InterPro" id="IPR011083">
    <property type="entry name" value="Phage_tail_collar_dom"/>
</dbReference>